<dbReference type="InParanoid" id="Q5KJ07"/>
<keyword evidence="6" id="KW-0406">Ion transport</keyword>
<dbReference type="Pfam" id="PF04145">
    <property type="entry name" value="Ctr"/>
    <property type="match status" value="1"/>
</dbReference>
<dbReference type="HOGENOM" id="CLU_079690_0_1_1"/>
<accession>Q55TD1</accession>
<dbReference type="VEuPathDB" id="FungiDB:CND01080"/>
<dbReference type="GO" id="GO:0016020">
    <property type="term" value="C:membrane"/>
    <property type="evidence" value="ECO:0007669"/>
    <property type="project" value="UniProtKB-SubCell"/>
</dbReference>
<keyword evidence="3 6" id="KW-0812">Transmembrane</keyword>
<evidence type="ECO:0000313" key="8">
    <source>
        <dbReference type="Proteomes" id="UP000002149"/>
    </source>
</evidence>
<name>Q5KJ07_CRYD1</name>
<dbReference type="PANTHER" id="PTHR12483:SF73">
    <property type="entry name" value="COPPER TRANSPORT PROTEIN CTR3"/>
    <property type="match status" value="1"/>
</dbReference>
<feature type="transmembrane region" description="Helical" evidence="6">
    <location>
        <begin position="199"/>
        <end position="222"/>
    </location>
</feature>
<comment type="similarity">
    <text evidence="2 6">Belongs to the copper transporter (Ctr) (TC 1.A.56) family. SLC31A subfamily.</text>
</comment>
<evidence type="ECO:0000256" key="2">
    <source>
        <dbReference type="ARBA" id="ARBA00006921"/>
    </source>
</evidence>
<dbReference type="AlphaFoldDB" id="Q5KJ07"/>
<keyword evidence="6" id="KW-0813">Transport</keyword>
<reference evidence="7 8" key="1">
    <citation type="journal article" date="2005" name="Science">
        <title>The genome of the basidiomycetous yeast and human pathogen Cryptococcus neoformans.</title>
        <authorList>
            <person name="Loftus B.J."/>
            <person name="Fung E."/>
            <person name="Roncaglia P."/>
            <person name="Rowley D."/>
            <person name="Amedeo P."/>
            <person name="Bruno D."/>
            <person name="Vamathevan J."/>
            <person name="Miranda M."/>
            <person name="Anderson I.J."/>
            <person name="Fraser J.A."/>
            <person name="Allen J.E."/>
            <person name="Bosdet I.E."/>
            <person name="Brent M.R."/>
            <person name="Chiu R."/>
            <person name="Doering T.L."/>
            <person name="Donlin M.J."/>
            <person name="D'Souza C.A."/>
            <person name="Fox D.S."/>
            <person name="Grinberg V."/>
            <person name="Fu J."/>
            <person name="Fukushima M."/>
            <person name="Haas B.J."/>
            <person name="Huang J.C."/>
            <person name="Janbon G."/>
            <person name="Jones S.J."/>
            <person name="Koo H.L."/>
            <person name="Krzywinski M.I."/>
            <person name="Kwon-Chung J.K."/>
            <person name="Lengeler K.B."/>
            <person name="Maiti R."/>
            <person name="Marra M.A."/>
            <person name="Marra R.E."/>
            <person name="Mathewson C.A."/>
            <person name="Mitchell T.G."/>
            <person name="Pertea M."/>
            <person name="Riggs F.R."/>
            <person name="Salzberg S.L."/>
            <person name="Schein J.E."/>
            <person name="Shvartsbeyn A."/>
            <person name="Shin H."/>
            <person name="Shumway M."/>
            <person name="Specht C.A."/>
            <person name="Suh B.B."/>
            <person name="Tenney A."/>
            <person name="Utterback T.R."/>
            <person name="Wickes B.L."/>
            <person name="Wortman J.R."/>
            <person name="Wye N.H."/>
            <person name="Kronstad J.W."/>
            <person name="Lodge J.K."/>
            <person name="Heitman J."/>
            <person name="Davis R.W."/>
            <person name="Fraser C.M."/>
            <person name="Hyman R.W."/>
        </authorList>
    </citation>
    <scope>NUCLEOTIDE SEQUENCE [LARGE SCALE GENOMIC DNA]</scope>
    <source>
        <strain evidence="8">JEC21 / ATCC MYA-565</strain>
    </source>
</reference>
<evidence type="ECO:0000256" key="5">
    <source>
        <dbReference type="ARBA" id="ARBA00023136"/>
    </source>
</evidence>
<dbReference type="Proteomes" id="UP000002149">
    <property type="component" value="Chromosome 4"/>
</dbReference>
<dbReference type="KEGG" id="cne:CND01080"/>
<dbReference type="EMBL" id="AE017344">
    <property type="protein sequence ID" value="AAW43046.2"/>
    <property type="molecule type" value="Genomic_DNA"/>
</dbReference>
<dbReference type="GO" id="GO:0005375">
    <property type="term" value="F:copper ion transmembrane transporter activity"/>
    <property type="evidence" value="ECO:0007669"/>
    <property type="project" value="UniProtKB-UniRule"/>
</dbReference>
<dbReference type="FunCoup" id="Q5KJ07">
    <property type="interactions" value="15"/>
</dbReference>
<organism evidence="7 8">
    <name type="scientific">Cryptococcus deneoformans (strain JEC21 / ATCC MYA-565)</name>
    <name type="common">Cryptococcus neoformans var. neoformans serotype D</name>
    <dbReference type="NCBI Taxonomy" id="214684"/>
    <lineage>
        <taxon>Eukaryota</taxon>
        <taxon>Fungi</taxon>
        <taxon>Dikarya</taxon>
        <taxon>Basidiomycota</taxon>
        <taxon>Agaricomycotina</taxon>
        <taxon>Tremellomycetes</taxon>
        <taxon>Tremellales</taxon>
        <taxon>Cryptococcaceae</taxon>
        <taxon>Cryptococcus</taxon>
        <taxon>Cryptococcus neoformans species complex</taxon>
    </lineage>
</organism>
<comment type="subcellular location">
    <subcellularLocation>
        <location evidence="1 6">Membrane</location>
        <topology evidence="1 6">Multi-pass membrane protein</topology>
    </subcellularLocation>
</comment>
<accession>Q5KJ07</accession>
<keyword evidence="5 6" id="KW-0472">Membrane</keyword>
<evidence type="ECO:0000256" key="6">
    <source>
        <dbReference type="RuleBase" id="RU367022"/>
    </source>
</evidence>
<dbReference type="RefSeq" id="XP_570353.2">
    <property type="nucleotide sequence ID" value="XM_570353.2"/>
</dbReference>
<evidence type="ECO:0000256" key="1">
    <source>
        <dbReference type="ARBA" id="ARBA00004141"/>
    </source>
</evidence>
<dbReference type="OrthoDB" id="161814at2759"/>
<keyword evidence="4 6" id="KW-1133">Transmembrane helix</keyword>
<dbReference type="GeneID" id="3257265"/>
<sequence>MHTCLQPENYPTFVFSLISHNSDLPITLSEELLSTSTTTTSPIMDMGGMNMSMGGMSGMGGMGMDSGHGHSHSHMGSGHGADSAPACRISMLLNFNTIDACFLSPNWHIRSKGMFAGSIIGIFFLCVLIELIRRLGREFDRWLVKRAGATSCGGEVSSVAEYGKDGGQGGLLNVRTAAARYVPSWPHQILRGFIYGSQFTAAFFVMLLGMYFNVIVLIFIFLGQTVGYMLFGRDTCGGGFDYAAQGRCC</sequence>
<evidence type="ECO:0000256" key="4">
    <source>
        <dbReference type="ARBA" id="ARBA00022989"/>
    </source>
</evidence>
<dbReference type="PANTHER" id="PTHR12483">
    <property type="entry name" value="SOLUTE CARRIER FAMILY 31 COPPER TRANSPORTERS"/>
    <property type="match status" value="1"/>
</dbReference>
<protein>
    <recommendedName>
        <fullName evidence="6">Copper transport protein</fullName>
    </recommendedName>
</protein>
<gene>
    <name evidence="7" type="ordered locus">CND01080</name>
</gene>
<feature type="transmembrane region" description="Helical" evidence="6">
    <location>
        <begin position="113"/>
        <end position="132"/>
    </location>
</feature>
<keyword evidence="8" id="KW-1185">Reference proteome</keyword>
<evidence type="ECO:0000313" key="7">
    <source>
        <dbReference type="EMBL" id="AAW43046.2"/>
    </source>
</evidence>
<evidence type="ECO:0000256" key="3">
    <source>
        <dbReference type="ARBA" id="ARBA00022692"/>
    </source>
</evidence>
<keyword evidence="6" id="KW-0187">Copper transport</keyword>
<dbReference type="PaxDb" id="214684-Q5KJ07"/>
<dbReference type="STRING" id="214684.Q5KJ07"/>
<proteinExistence type="inferred from homology"/>
<dbReference type="eggNOG" id="KOG3386">
    <property type="taxonomic scope" value="Eukaryota"/>
</dbReference>
<keyword evidence="6" id="KW-0186">Copper</keyword>
<dbReference type="InterPro" id="IPR007274">
    <property type="entry name" value="Cop_transporter"/>
</dbReference>